<feature type="compositionally biased region" description="Polar residues" evidence="1">
    <location>
        <begin position="146"/>
        <end position="164"/>
    </location>
</feature>
<proteinExistence type="predicted"/>
<dbReference type="OrthoDB" id="2279179at2759"/>
<evidence type="ECO:0000256" key="1">
    <source>
        <dbReference type="SAM" id="MobiDB-lite"/>
    </source>
</evidence>
<dbReference type="EMBL" id="JAEPRD010000119">
    <property type="protein sequence ID" value="KAG2197948.1"/>
    <property type="molecule type" value="Genomic_DNA"/>
</dbReference>
<accession>A0A8H7UZM6</accession>
<feature type="region of interest" description="Disordered" evidence="1">
    <location>
        <begin position="146"/>
        <end position="167"/>
    </location>
</feature>
<name>A0A8H7UZM6_9FUNG</name>
<feature type="signal peptide" evidence="2">
    <location>
        <begin position="1"/>
        <end position="19"/>
    </location>
</feature>
<dbReference type="AlphaFoldDB" id="A0A8H7UZM6"/>
<evidence type="ECO:0000313" key="3">
    <source>
        <dbReference type="EMBL" id="KAG2197948.1"/>
    </source>
</evidence>
<protein>
    <submittedName>
        <fullName evidence="3">Uncharacterized protein</fullName>
    </submittedName>
</protein>
<evidence type="ECO:0000256" key="2">
    <source>
        <dbReference type="SAM" id="SignalP"/>
    </source>
</evidence>
<dbReference type="Proteomes" id="UP000603453">
    <property type="component" value="Unassembled WGS sequence"/>
</dbReference>
<feature type="chain" id="PRO_5034730870" evidence="2">
    <location>
        <begin position="20"/>
        <end position="197"/>
    </location>
</feature>
<keyword evidence="2" id="KW-0732">Signal</keyword>
<reference evidence="3" key="1">
    <citation type="submission" date="2020-12" db="EMBL/GenBank/DDBJ databases">
        <title>Metabolic potential, ecology and presence of endohyphal bacteria is reflected in genomic diversity of Mucoromycotina.</title>
        <authorList>
            <person name="Muszewska A."/>
            <person name="Okrasinska A."/>
            <person name="Steczkiewicz K."/>
            <person name="Drgas O."/>
            <person name="Orlowska M."/>
            <person name="Perlinska-Lenart U."/>
            <person name="Aleksandrzak-Piekarczyk T."/>
            <person name="Szatraj K."/>
            <person name="Zielenkiewicz U."/>
            <person name="Pilsyk S."/>
            <person name="Malc E."/>
            <person name="Mieczkowski P."/>
            <person name="Kruszewska J.S."/>
            <person name="Biernat P."/>
            <person name="Pawlowska J."/>
        </authorList>
    </citation>
    <scope>NUCLEOTIDE SEQUENCE</scope>
    <source>
        <strain evidence="3">WA0000017839</strain>
    </source>
</reference>
<evidence type="ECO:0000313" key="4">
    <source>
        <dbReference type="Proteomes" id="UP000603453"/>
    </source>
</evidence>
<organism evidence="3 4">
    <name type="scientific">Mucor saturninus</name>
    <dbReference type="NCBI Taxonomy" id="64648"/>
    <lineage>
        <taxon>Eukaryota</taxon>
        <taxon>Fungi</taxon>
        <taxon>Fungi incertae sedis</taxon>
        <taxon>Mucoromycota</taxon>
        <taxon>Mucoromycotina</taxon>
        <taxon>Mucoromycetes</taxon>
        <taxon>Mucorales</taxon>
        <taxon>Mucorineae</taxon>
        <taxon>Mucoraceae</taxon>
        <taxon>Mucor</taxon>
    </lineage>
</organism>
<sequence>MRFATFTSLVFAVVIGVTAQITAPTRNYNVTSPVSNGPYVVNQILPCTYRLFSDVDSSALTLQINLEATVVGTNATSILIAATADVSKTDAFVKREGNLTYFEHSINFNIPSTVKPGNYQVVFLDKSTNTKLPIPIEIRPAAVPTFTGSKTQSTGAPGHSQSPGSIFAQGGASSANAPLTTRTLVSLVAVAGVAFLL</sequence>
<gene>
    <name evidence="3" type="ORF">INT47_002975</name>
</gene>
<keyword evidence="4" id="KW-1185">Reference proteome</keyword>
<comment type="caution">
    <text evidence="3">The sequence shown here is derived from an EMBL/GenBank/DDBJ whole genome shotgun (WGS) entry which is preliminary data.</text>
</comment>